<evidence type="ECO:0000313" key="4">
    <source>
        <dbReference type="EMBL" id="MFC5630729.1"/>
    </source>
</evidence>
<dbReference type="RefSeq" id="WP_156806104.1">
    <property type="nucleotide sequence ID" value="NZ_JBHSOJ010000015.1"/>
</dbReference>
<name>A0ABW0UEJ2_9STRE</name>
<organism evidence="4 5">
    <name type="scientific">Streptococcus caledonicus</name>
    <dbReference type="NCBI Taxonomy" id="2614158"/>
    <lineage>
        <taxon>Bacteria</taxon>
        <taxon>Bacillati</taxon>
        <taxon>Bacillota</taxon>
        <taxon>Bacilli</taxon>
        <taxon>Lactobacillales</taxon>
        <taxon>Streptococcaceae</taxon>
        <taxon>Streptococcus</taxon>
    </lineage>
</organism>
<gene>
    <name evidence="4" type="ORF">ACFPQ3_03810</name>
</gene>
<accession>A0ABW0UEJ2</accession>
<dbReference type="PANTHER" id="PTHR43736:SF1">
    <property type="entry name" value="DIHYDRONEOPTERIN TRIPHOSPHATE DIPHOSPHATASE"/>
    <property type="match status" value="1"/>
</dbReference>
<dbReference type="GO" id="GO:0016787">
    <property type="term" value="F:hydrolase activity"/>
    <property type="evidence" value="ECO:0007669"/>
    <property type="project" value="UniProtKB-KW"/>
</dbReference>
<evidence type="ECO:0000256" key="1">
    <source>
        <dbReference type="ARBA" id="ARBA00005582"/>
    </source>
</evidence>
<keyword evidence="5" id="KW-1185">Reference proteome</keyword>
<keyword evidence="2 4" id="KW-0378">Hydrolase</keyword>
<proteinExistence type="inferred from homology"/>
<dbReference type="Gene3D" id="3.90.79.10">
    <property type="entry name" value="Nucleoside Triphosphate Pyrophosphohydrolase"/>
    <property type="match status" value="1"/>
</dbReference>
<comment type="caution">
    <text evidence="4">The sequence shown here is derived from an EMBL/GenBank/DDBJ whole genome shotgun (WGS) entry which is preliminary data.</text>
</comment>
<dbReference type="PANTHER" id="PTHR43736">
    <property type="entry name" value="ADP-RIBOSE PYROPHOSPHATASE"/>
    <property type="match status" value="1"/>
</dbReference>
<dbReference type="InterPro" id="IPR020084">
    <property type="entry name" value="NUDIX_hydrolase_CS"/>
</dbReference>
<dbReference type="EC" id="3.6.-.-" evidence="4"/>
<dbReference type="EMBL" id="JBHSOJ010000015">
    <property type="protein sequence ID" value="MFC5630729.1"/>
    <property type="molecule type" value="Genomic_DNA"/>
</dbReference>
<evidence type="ECO:0000313" key="5">
    <source>
        <dbReference type="Proteomes" id="UP001596110"/>
    </source>
</evidence>
<dbReference type="PROSITE" id="PS51462">
    <property type="entry name" value="NUDIX"/>
    <property type="match status" value="1"/>
</dbReference>
<dbReference type="Pfam" id="PF00293">
    <property type="entry name" value="NUDIX"/>
    <property type="match status" value="1"/>
</dbReference>
<dbReference type="Proteomes" id="UP001596110">
    <property type="component" value="Unassembled WGS sequence"/>
</dbReference>
<feature type="domain" description="Nudix hydrolase" evidence="3">
    <location>
        <begin position="4"/>
        <end position="144"/>
    </location>
</feature>
<protein>
    <submittedName>
        <fullName evidence="4">NUDIX hydrolase</fullName>
        <ecNumber evidence="4">3.6.-.-</ecNumber>
    </submittedName>
</protein>
<dbReference type="PROSITE" id="PS00893">
    <property type="entry name" value="NUDIX_BOX"/>
    <property type="match status" value="1"/>
</dbReference>
<dbReference type="CDD" id="cd04686">
    <property type="entry name" value="NUDIX_Hydrolase"/>
    <property type="match status" value="1"/>
</dbReference>
<sequence length="155" mass="17226">MVHLKHFGVYGICIREGKLLCVRKNRGPYTGRYDLPGGSQDSGESLLDTLKREMLEETGFQVLSVVNNRIFDTFVQPEGEENVTHHIFAVYDVELDNSSAIAITETIDGGDVNDSVGIAWVTLSDLTESNASPLILKILAPNLEASHYPNWHILR</sequence>
<dbReference type="SUPFAM" id="SSF55811">
    <property type="entry name" value="Nudix"/>
    <property type="match status" value="1"/>
</dbReference>
<reference evidence="5" key="1">
    <citation type="journal article" date="2019" name="Int. J. Syst. Evol. Microbiol.">
        <title>The Global Catalogue of Microorganisms (GCM) 10K type strain sequencing project: providing services to taxonomists for standard genome sequencing and annotation.</title>
        <authorList>
            <consortium name="The Broad Institute Genomics Platform"/>
            <consortium name="The Broad Institute Genome Sequencing Center for Infectious Disease"/>
            <person name="Wu L."/>
            <person name="Ma J."/>
        </authorList>
    </citation>
    <scope>NUCLEOTIDE SEQUENCE [LARGE SCALE GENOMIC DNA]</scope>
    <source>
        <strain evidence="5">DT43</strain>
    </source>
</reference>
<comment type="similarity">
    <text evidence="1">Belongs to the Nudix hydrolase family.</text>
</comment>
<evidence type="ECO:0000256" key="2">
    <source>
        <dbReference type="ARBA" id="ARBA00022801"/>
    </source>
</evidence>
<dbReference type="InterPro" id="IPR015797">
    <property type="entry name" value="NUDIX_hydrolase-like_dom_sf"/>
</dbReference>
<evidence type="ECO:0000259" key="3">
    <source>
        <dbReference type="PROSITE" id="PS51462"/>
    </source>
</evidence>
<dbReference type="InterPro" id="IPR000086">
    <property type="entry name" value="NUDIX_hydrolase_dom"/>
</dbReference>